<dbReference type="EMBL" id="JAODUO010000960">
    <property type="protein sequence ID" value="KAK2172444.1"/>
    <property type="molecule type" value="Genomic_DNA"/>
</dbReference>
<sequence length="125" mass="13762">MRVVARPLVSDGHSLAFAGAQRGAATGRLAWRALCCDVQPTLLSLQQLAVGDKFEIQLYLDVKEITVLSHLILNGFPESTDLQVSHVKDILVLGPVSLQERLEFSHLCLVLSYLEDGNKARYVGF</sequence>
<organism evidence="1 2">
    <name type="scientific">Ridgeia piscesae</name>
    <name type="common">Tubeworm</name>
    <dbReference type="NCBI Taxonomy" id="27915"/>
    <lineage>
        <taxon>Eukaryota</taxon>
        <taxon>Metazoa</taxon>
        <taxon>Spiralia</taxon>
        <taxon>Lophotrochozoa</taxon>
        <taxon>Annelida</taxon>
        <taxon>Polychaeta</taxon>
        <taxon>Sedentaria</taxon>
        <taxon>Canalipalpata</taxon>
        <taxon>Sabellida</taxon>
        <taxon>Siboglinidae</taxon>
        <taxon>Ridgeia</taxon>
    </lineage>
</organism>
<protein>
    <submittedName>
        <fullName evidence="1">Uncharacterized protein</fullName>
    </submittedName>
</protein>
<dbReference type="AlphaFoldDB" id="A0AAD9KIX8"/>
<reference evidence="1" key="1">
    <citation type="journal article" date="2023" name="Mol. Biol. Evol.">
        <title>Third-Generation Sequencing Reveals the Adaptive Role of the Epigenome in Three Deep-Sea Polychaetes.</title>
        <authorList>
            <person name="Perez M."/>
            <person name="Aroh O."/>
            <person name="Sun Y."/>
            <person name="Lan Y."/>
            <person name="Juniper S.K."/>
            <person name="Young C.R."/>
            <person name="Angers B."/>
            <person name="Qian P.Y."/>
        </authorList>
    </citation>
    <scope>NUCLEOTIDE SEQUENCE</scope>
    <source>
        <strain evidence="1">R07B-5</strain>
    </source>
</reference>
<name>A0AAD9KIX8_RIDPI</name>
<comment type="caution">
    <text evidence="1">The sequence shown here is derived from an EMBL/GenBank/DDBJ whole genome shotgun (WGS) entry which is preliminary data.</text>
</comment>
<evidence type="ECO:0000313" key="2">
    <source>
        <dbReference type="Proteomes" id="UP001209878"/>
    </source>
</evidence>
<accession>A0AAD9KIX8</accession>
<evidence type="ECO:0000313" key="1">
    <source>
        <dbReference type="EMBL" id="KAK2172444.1"/>
    </source>
</evidence>
<proteinExistence type="predicted"/>
<dbReference type="Proteomes" id="UP001209878">
    <property type="component" value="Unassembled WGS sequence"/>
</dbReference>
<keyword evidence="2" id="KW-1185">Reference proteome</keyword>
<gene>
    <name evidence="1" type="ORF">NP493_960g00018</name>
</gene>